<reference evidence="11 12" key="1">
    <citation type="journal article" date="2020" name="Nature">
        <title>Isolation of an archaeon at the prokaryote-eukaryote interface.</title>
        <authorList>
            <person name="Imachi H."/>
            <person name="Nobu M.K."/>
            <person name="Nakahara N."/>
            <person name="Morono Y."/>
            <person name="Ogawara M."/>
            <person name="Takaki Y."/>
            <person name="Takano Y."/>
            <person name="Uematsu K."/>
            <person name="Ikuta T."/>
            <person name="Ito M."/>
            <person name="Matsui Y."/>
            <person name="Miyazaki M."/>
            <person name="Murata K."/>
            <person name="Saito Y."/>
            <person name="Sakai S."/>
            <person name="Song C."/>
            <person name="Tasumi E."/>
            <person name="Yamanaka Y."/>
            <person name="Yamaguchi T."/>
            <person name="Kamagata Y."/>
            <person name="Tamaki H."/>
            <person name="Takai K."/>
        </authorList>
    </citation>
    <scope>NUCLEOTIDE SEQUENCE [LARGE SCALE GENOMIC DNA]</scope>
    <source>
        <strain evidence="11 12">MK-D1</strain>
    </source>
</reference>
<dbReference type="AlphaFoldDB" id="A0A5B9D7A3"/>
<keyword evidence="3 9" id="KW-0479">Metal-binding</keyword>
<keyword evidence="4 9" id="KW-0547">Nucleotide-binding</keyword>
<evidence type="ECO:0000259" key="10">
    <source>
        <dbReference type="Pfam" id="PF00925"/>
    </source>
</evidence>
<evidence type="ECO:0000313" key="11">
    <source>
        <dbReference type="EMBL" id="QEE14697.1"/>
    </source>
</evidence>
<feature type="binding site" evidence="9">
    <location>
        <position position="105"/>
    </location>
    <ligand>
        <name>Zn(2+)</name>
        <dbReference type="ChEBI" id="CHEBI:29105"/>
        <note>catalytic</note>
    </ligand>
</feature>
<evidence type="ECO:0000256" key="1">
    <source>
        <dbReference type="ARBA" id="ARBA00004853"/>
    </source>
</evidence>
<evidence type="ECO:0000256" key="3">
    <source>
        <dbReference type="ARBA" id="ARBA00022723"/>
    </source>
</evidence>
<comment type="catalytic activity">
    <reaction evidence="8 9">
        <text>GTP + 4 H2O = 2,5-diamino-6-hydroxy-4-(5-phosphoribosylamino)-pyrimidine + formate + 2 phosphate + 3 H(+)</text>
        <dbReference type="Rhea" id="RHEA:23704"/>
        <dbReference type="ChEBI" id="CHEBI:15377"/>
        <dbReference type="ChEBI" id="CHEBI:15378"/>
        <dbReference type="ChEBI" id="CHEBI:15740"/>
        <dbReference type="ChEBI" id="CHEBI:37565"/>
        <dbReference type="ChEBI" id="CHEBI:43474"/>
        <dbReference type="ChEBI" id="CHEBI:58614"/>
        <dbReference type="EC" id="3.5.4.25"/>
    </reaction>
</comment>
<dbReference type="RefSeq" id="WP_147661641.1">
    <property type="nucleotide sequence ID" value="NZ_CP042905.2"/>
</dbReference>
<feature type="binding site" evidence="9">
    <location>
        <begin position="87"/>
        <end position="91"/>
    </location>
    <ligand>
        <name>GTP</name>
        <dbReference type="ChEBI" id="CHEBI:37565"/>
    </ligand>
</feature>
<evidence type="ECO:0000256" key="7">
    <source>
        <dbReference type="ARBA" id="ARBA00023134"/>
    </source>
</evidence>
<dbReference type="GO" id="GO:0005829">
    <property type="term" value="C:cytosol"/>
    <property type="evidence" value="ECO:0007669"/>
    <property type="project" value="TreeGrafter"/>
</dbReference>
<evidence type="ECO:0000256" key="8">
    <source>
        <dbReference type="ARBA" id="ARBA00049295"/>
    </source>
</evidence>
<dbReference type="SUPFAM" id="SSF142695">
    <property type="entry name" value="RibA-like"/>
    <property type="match status" value="1"/>
</dbReference>
<proteinExistence type="inferred from homology"/>
<dbReference type="FunFam" id="3.40.50.10990:FF:000002">
    <property type="entry name" value="GTP cyclohydrolase-2"/>
    <property type="match status" value="1"/>
</dbReference>
<dbReference type="GO" id="GO:0009231">
    <property type="term" value="P:riboflavin biosynthetic process"/>
    <property type="evidence" value="ECO:0007669"/>
    <property type="project" value="UniProtKB-UniRule"/>
</dbReference>
<keyword evidence="6 9" id="KW-0862">Zinc</keyword>
<dbReference type="InterPro" id="IPR000926">
    <property type="entry name" value="RibA"/>
</dbReference>
<dbReference type="GeneID" id="41328513"/>
<evidence type="ECO:0000256" key="2">
    <source>
        <dbReference type="ARBA" id="ARBA00022619"/>
    </source>
</evidence>
<feature type="domain" description="GTP cyclohydrolase II" evidence="10">
    <location>
        <begin position="46"/>
        <end position="207"/>
    </location>
</feature>
<evidence type="ECO:0000256" key="4">
    <source>
        <dbReference type="ARBA" id="ARBA00022741"/>
    </source>
</evidence>
<evidence type="ECO:0000256" key="9">
    <source>
        <dbReference type="HAMAP-Rule" id="MF_00179"/>
    </source>
</evidence>
<dbReference type="GO" id="GO:0008686">
    <property type="term" value="F:3,4-dihydroxy-2-butanone-4-phosphate synthase activity"/>
    <property type="evidence" value="ECO:0007669"/>
    <property type="project" value="TreeGrafter"/>
</dbReference>
<dbReference type="KEGG" id="psyt:DSAG12_00511"/>
<feature type="active site" description="Proton acceptor" evidence="9">
    <location>
        <position position="164"/>
    </location>
</feature>
<keyword evidence="2 9" id="KW-0686">Riboflavin biosynthesis</keyword>
<feature type="binding site" evidence="9">
    <location>
        <position position="108"/>
    </location>
    <ligand>
        <name>GTP</name>
        <dbReference type="ChEBI" id="CHEBI:37565"/>
    </ligand>
</feature>
<protein>
    <recommendedName>
        <fullName evidence="9">GTP cyclohydrolase-2</fullName>
        <ecNumber evidence="9">3.5.4.25</ecNumber>
    </recommendedName>
    <alternativeName>
        <fullName evidence="9">GTP cyclohydrolase II</fullName>
    </alternativeName>
</protein>
<comment type="function">
    <text evidence="9">Catalyzes the conversion of GTP to 2,5-diamino-6-ribosylamino-4(3H)-pyrimidinone 5'-phosphate (DARP), formate and pyrophosphate.</text>
</comment>
<sequence length="233" mass="26332">MKMVKIPTFDEIINQDINFIRQCYDSPHSLECGACSKSICVSLVSVADFPSEYGQFKILAFVNSRDNKEHIMVVKGDIEDGENILTRIHSKCLTGDSLGSKRCDCGPQLHTSLQLIEKEARGILLYHQEEGRGIGLVNKLRAYALQDYGVDTLDANVLLGFKPDERNYEIPAEMLKKIGVKSVRLLTNNPEKMVLGDYGIEIAERVPLEIPPQQYDANYLKTKQEKFGHYLHI</sequence>
<dbReference type="Proteomes" id="UP000321408">
    <property type="component" value="Chromosome"/>
</dbReference>
<dbReference type="Pfam" id="PF00925">
    <property type="entry name" value="GTP_cyclohydro2"/>
    <property type="match status" value="1"/>
</dbReference>
<gene>
    <name evidence="9 11" type="primary">ribA</name>
    <name evidence="11" type="ORF">DSAG12_00511</name>
</gene>
<dbReference type="PANTHER" id="PTHR21327">
    <property type="entry name" value="GTP CYCLOHYDROLASE II-RELATED"/>
    <property type="match status" value="1"/>
</dbReference>
<dbReference type="EC" id="3.5.4.25" evidence="9"/>
<evidence type="ECO:0000313" key="12">
    <source>
        <dbReference type="Proteomes" id="UP000321408"/>
    </source>
</evidence>
<comment type="pathway">
    <text evidence="1 9">Cofactor biosynthesis; riboflavin biosynthesis; 5-amino-6-(D-ribitylamino)uracil from GTP: step 1/4.</text>
</comment>
<dbReference type="PANTHER" id="PTHR21327:SF18">
    <property type="entry name" value="3,4-DIHYDROXY-2-BUTANONE 4-PHOSPHATE SYNTHASE"/>
    <property type="match status" value="1"/>
</dbReference>
<dbReference type="NCBIfam" id="TIGR00505">
    <property type="entry name" value="ribA"/>
    <property type="match status" value="1"/>
</dbReference>
<feature type="binding site" evidence="9">
    <location>
        <position position="152"/>
    </location>
    <ligand>
        <name>GTP</name>
        <dbReference type="ChEBI" id="CHEBI:37565"/>
    </ligand>
</feature>
<feature type="binding site" evidence="9">
    <location>
        <position position="187"/>
    </location>
    <ligand>
        <name>GTP</name>
        <dbReference type="ChEBI" id="CHEBI:37565"/>
    </ligand>
</feature>
<feature type="binding site" evidence="9">
    <location>
        <position position="103"/>
    </location>
    <ligand>
        <name>Zn(2+)</name>
        <dbReference type="ChEBI" id="CHEBI:29105"/>
        <note>catalytic</note>
    </ligand>
</feature>
<feature type="binding site" evidence="9">
    <location>
        <position position="92"/>
    </location>
    <ligand>
        <name>Zn(2+)</name>
        <dbReference type="ChEBI" id="CHEBI:29105"/>
        <note>catalytic</note>
    </ligand>
</feature>
<dbReference type="Gene3D" id="3.40.50.10990">
    <property type="entry name" value="GTP cyclohydrolase II"/>
    <property type="match status" value="1"/>
</dbReference>
<keyword evidence="12" id="KW-1185">Reference proteome</keyword>
<evidence type="ECO:0000256" key="5">
    <source>
        <dbReference type="ARBA" id="ARBA00022801"/>
    </source>
</evidence>
<feature type="active site" description="Nucleophile" evidence="9">
    <location>
        <position position="166"/>
    </location>
</feature>
<feature type="binding site" evidence="9">
    <location>
        <position position="192"/>
    </location>
    <ligand>
        <name>GTP</name>
        <dbReference type="ChEBI" id="CHEBI:37565"/>
    </ligand>
</feature>
<dbReference type="InterPro" id="IPR032677">
    <property type="entry name" value="GTP_cyclohydro_II"/>
</dbReference>
<dbReference type="CDD" id="cd00641">
    <property type="entry name" value="GTP_cyclohydro2"/>
    <property type="match status" value="1"/>
</dbReference>
<accession>A0A5B9D7A3</accession>
<dbReference type="InterPro" id="IPR036144">
    <property type="entry name" value="RibA-like_sf"/>
</dbReference>
<feature type="binding site" evidence="9">
    <location>
        <begin position="130"/>
        <end position="132"/>
    </location>
    <ligand>
        <name>GTP</name>
        <dbReference type="ChEBI" id="CHEBI:37565"/>
    </ligand>
</feature>
<reference evidence="11 12" key="2">
    <citation type="journal article" date="2024" name="Int. J. Syst. Evol. Microbiol.">
        <title>Promethearchaeum syntrophicum gen. nov., sp. nov., an anaerobic, obligately syntrophic archaeon, the first isolate of the lineage 'Asgard' archaea, and proposal of the new archaeal phylum Promethearchaeota phyl. nov. and kingdom Promethearchaeati regn. nov.</title>
        <authorList>
            <person name="Imachi H."/>
            <person name="Nobu M.K."/>
            <person name="Kato S."/>
            <person name="Takaki Y."/>
            <person name="Miyazaki M."/>
            <person name="Miyata M."/>
            <person name="Ogawara M."/>
            <person name="Saito Y."/>
            <person name="Sakai S."/>
            <person name="Tahara Y.O."/>
            <person name="Takano Y."/>
            <person name="Tasumi E."/>
            <person name="Uematsu K."/>
            <person name="Yoshimura T."/>
            <person name="Itoh T."/>
            <person name="Ohkuma M."/>
            <person name="Takai K."/>
        </authorList>
    </citation>
    <scope>NUCLEOTIDE SEQUENCE [LARGE SCALE GENOMIC DNA]</scope>
    <source>
        <strain evidence="11 12">MK-D1</strain>
    </source>
</reference>
<organism evidence="11 12">
    <name type="scientific">Promethearchaeum syntrophicum</name>
    <dbReference type="NCBI Taxonomy" id="2594042"/>
    <lineage>
        <taxon>Archaea</taxon>
        <taxon>Promethearchaeati</taxon>
        <taxon>Promethearchaeota</taxon>
        <taxon>Promethearchaeia</taxon>
        <taxon>Promethearchaeales</taxon>
        <taxon>Promethearchaeaceae</taxon>
        <taxon>Promethearchaeum</taxon>
    </lineage>
</organism>
<dbReference type="GO" id="GO:0003935">
    <property type="term" value="F:GTP cyclohydrolase II activity"/>
    <property type="evidence" value="ECO:0007669"/>
    <property type="project" value="UniProtKB-UniRule"/>
</dbReference>
<dbReference type="OrthoDB" id="25735at2157"/>
<dbReference type="UniPathway" id="UPA00275">
    <property type="reaction ID" value="UER00400"/>
</dbReference>
<dbReference type="GO" id="GO:0005525">
    <property type="term" value="F:GTP binding"/>
    <property type="evidence" value="ECO:0007669"/>
    <property type="project" value="UniProtKB-KW"/>
</dbReference>
<dbReference type="NCBIfam" id="NF001591">
    <property type="entry name" value="PRK00393.1"/>
    <property type="match status" value="1"/>
</dbReference>
<comment type="similarity">
    <text evidence="9">Belongs to the GTP cyclohydrolase II family.</text>
</comment>
<dbReference type="HAMAP" id="MF_00179">
    <property type="entry name" value="RibA"/>
    <property type="match status" value="1"/>
</dbReference>
<dbReference type="EMBL" id="CP042905">
    <property type="protein sequence ID" value="QEE14697.1"/>
    <property type="molecule type" value="Genomic_DNA"/>
</dbReference>
<keyword evidence="5 9" id="KW-0378">Hydrolase</keyword>
<keyword evidence="7 9" id="KW-0342">GTP-binding</keyword>
<comment type="cofactor">
    <cofactor evidence="9">
        <name>Zn(2+)</name>
        <dbReference type="ChEBI" id="CHEBI:29105"/>
    </cofactor>
    <text evidence="9">Binds 1 zinc ion per subunit.</text>
</comment>
<dbReference type="GO" id="GO:0008270">
    <property type="term" value="F:zinc ion binding"/>
    <property type="evidence" value="ECO:0007669"/>
    <property type="project" value="UniProtKB-UniRule"/>
</dbReference>
<name>A0A5B9D7A3_9ARCH</name>
<evidence type="ECO:0000256" key="6">
    <source>
        <dbReference type="ARBA" id="ARBA00022833"/>
    </source>
</evidence>